<dbReference type="EMBL" id="GBXM01013773">
    <property type="protein sequence ID" value="JAH94804.1"/>
    <property type="molecule type" value="Transcribed_RNA"/>
</dbReference>
<reference evidence="2" key="1">
    <citation type="submission" date="2014-11" db="EMBL/GenBank/DDBJ databases">
        <authorList>
            <person name="Amaro Gonzalez C."/>
        </authorList>
    </citation>
    <scope>NUCLEOTIDE SEQUENCE</scope>
</reference>
<feature type="transmembrane region" description="Helical" evidence="1">
    <location>
        <begin position="48"/>
        <end position="66"/>
    </location>
</feature>
<accession>A0A0E9WWS6</accession>
<evidence type="ECO:0000313" key="2">
    <source>
        <dbReference type="EMBL" id="JAH94804.1"/>
    </source>
</evidence>
<keyword evidence="1" id="KW-0472">Membrane</keyword>
<reference evidence="2" key="2">
    <citation type="journal article" date="2015" name="Fish Shellfish Immunol.">
        <title>Early steps in the European eel (Anguilla anguilla)-Vibrio vulnificus interaction in the gills: Role of the RtxA13 toxin.</title>
        <authorList>
            <person name="Callol A."/>
            <person name="Pajuelo D."/>
            <person name="Ebbesson L."/>
            <person name="Teles M."/>
            <person name="MacKenzie S."/>
            <person name="Amaro C."/>
        </authorList>
    </citation>
    <scope>NUCLEOTIDE SEQUENCE</scope>
</reference>
<evidence type="ECO:0000256" key="1">
    <source>
        <dbReference type="SAM" id="Phobius"/>
    </source>
</evidence>
<sequence>MKLKMPFGNTTCCYEMGCDHVVVKGTVMRCQFNCFEIKWSIYLIIDQFNYLFIYLYIYLILARLVVHMNGAEMQSLHSNGSPSAVMGKVASVCAGKTARSESVALSSLQCVLYTIVALSCDLITFIMMEK</sequence>
<proteinExistence type="predicted"/>
<protein>
    <submittedName>
        <fullName evidence="2">Uncharacterized protein</fullName>
    </submittedName>
</protein>
<feature type="transmembrane region" description="Helical" evidence="1">
    <location>
        <begin position="111"/>
        <end position="128"/>
    </location>
</feature>
<keyword evidence="1" id="KW-0812">Transmembrane</keyword>
<name>A0A0E9WWS6_ANGAN</name>
<dbReference type="AlphaFoldDB" id="A0A0E9WWS6"/>
<organism evidence="2">
    <name type="scientific">Anguilla anguilla</name>
    <name type="common">European freshwater eel</name>
    <name type="synonym">Muraena anguilla</name>
    <dbReference type="NCBI Taxonomy" id="7936"/>
    <lineage>
        <taxon>Eukaryota</taxon>
        <taxon>Metazoa</taxon>
        <taxon>Chordata</taxon>
        <taxon>Craniata</taxon>
        <taxon>Vertebrata</taxon>
        <taxon>Euteleostomi</taxon>
        <taxon>Actinopterygii</taxon>
        <taxon>Neopterygii</taxon>
        <taxon>Teleostei</taxon>
        <taxon>Anguilliformes</taxon>
        <taxon>Anguillidae</taxon>
        <taxon>Anguilla</taxon>
    </lineage>
</organism>
<keyword evidence="1" id="KW-1133">Transmembrane helix</keyword>